<dbReference type="PROSITE" id="PS01117">
    <property type="entry name" value="HTH_MARR_1"/>
    <property type="match status" value="1"/>
</dbReference>
<dbReference type="Gene3D" id="1.10.10.10">
    <property type="entry name" value="Winged helix-like DNA-binding domain superfamily/Winged helix DNA-binding domain"/>
    <property type="match status" value="1"/>
</dbReference>
<dbReference type="InterPro" id="IPR036388">
    <property type="entry name" value="WH-like_DNA-bd_sf"/>
</dbReference>
<sequence length="164" mass="17901">MAGHTPNVTAQDSELAIAEELGYQLIRLVNMTSRAKAHLAGVTTDGIERAAYALLAHLVRVGPQRTTALADAVHSDTSTVSRQVSALVQHGLVERTADPEDGRACLLVATDTGRRTFDRAKAERTGYIAKLLADWSQTDQRTLVMLLDRFNDNFENHHPLGASR</sequence>
<dbReference type="Proteomes" id="UP000295680">
    <property type="component" value="Unassembled WGS sequence"/>
</dbReference>
<dbReference type="Pfam" id="PF01047">
    <property type="entry name" value="MarR"/>
    <property type="match status" value="1"/>
</dbReference>
<dbReference type="SUPFAM" id="SSF46785">
    <property type="entry name" value="Winged helix' DNA-binding domain"/>
    <property type="match status" value="1"/>
</dbReference>
<evidence type="ECO:0000256" key="3">
    <source>
        <dbReference type="ARBA" id="ARBA00023163"/>
    </source>
</evidence>
<comment type="caution">
    <text evidence="5">The sequence shown here is derived from an EMBL/GenBank/DDBJ whole genome shotgun (WGS) entry which is preliminary data.</text>
</comment>
<accession>A0A4R2JIC8</accession>
<keyword evidence="1" id="KW-0805">Transcription regulation</keyword>
<evidence type="ECO:0000256" key="1">
    <source>
        <dbReference type="ARBA" id="ARBA00023015"/>
    </source>
</evidence>
<dbReference type="InterPro" id="IPR023187">
    <property type="entry name" value="Tscrpt_reg_MarR-type_CS"/>
</dbReference>
<dbReference type="InterPro" id="IPR036390">
    <property type="entry name" value="WH_DNA-bd_sf"/>
</dbReference>
<dbReference type="GO" id="GO:0006950">
    <property type="term" value="P:response to stress"/>
    <property type="evidence" value="ECO:0007669"/>
    <property type="project" value="TreeGrafter"/>
</dbReference>
<dbReference type="RefSeq" id="WP_132119289.1">
    <property type="nucleotide sequence ID" value="NZ_SLWS01000005.1"/>
</dbReference>
<protein>
    <submittedName>
        <fullName evidence="5">DNA-binding MarR family transcriptional regulator</fullName>
    </submittedName>
</protein>
<reference evidence="5 6" key="1">
    <citation type="submission" date="2019-03" db="EMBL/GenBank/DDBJ databases">
        <title>Genomic Encyclopedia of Type Strains, Phase IV (KMG-IV): sequencing the most valuable type-strain genomes for metagenomic binning, comparative biology and taxonomic classification.</title>
        <authorList>
            <person name="Goeker M."/>
        </authorList>
    </citation>
    <scope>NUCLEOTIDE SEQUENCE [LARGE SCALE GENOMIC DNA]</scope>
    <source>
        <strain evidence="5 6">DSM 45934</strain>
    </source>
</reference>
<dbReference type="InterPro" id="IPR039422">
    <property type="entry name" value="MarR/SlyA-like"/>
</dbReference>
<dbReference type="InterPro" id="IPR000835">
    <property type="entry name" value="HTH_MarR-typ"/>
</dbReference>
<name>A0A4R2JIC8_9PSEU</name>
<dbReference type="AlphaFoldDB" id="A0A4R2JIC8"/>
<dbReference type="PANTHER" id="PTHR33164:SF57">
    <property type="entry name" value="MARR-FAMILY TRANSCRIPTIONAL REGULATOR"/>
    <property type="match status" value="1"/>
</dbReference>
<evidence type="ECO:0000313" key="6">
    <source>
        <dbReference type="Proteomes" id="UP000295680"/>
    </source>
</evidence>
<dbReference type="SMART" id="SM00347">
    <property type="entry name" value="HTH_MARR"/>
    <property type="match status" value="1"/>
</dbReference>
<gene>
    <name evidence="5" type="ORF">EV192_105567</name>
</gene>
<keyword evidence="3" id="KW-0804">Transcription</keyword>
<organism evidence="5 6">
    <name type="scientific">Actinocrispum wychmicini</name>
    <dbReference type="NCBI Taxonomy" id="1213861"/>
    <lineage>
        <taxon>Bacteria</taxon>
        <taxon>Bacillati</taxon>
        <taxon>Actinomycetota</taxon>
        <taxon>Actinomycetes</taxon>
        <taxon>Pseudonocardiales</taxon>
        <taxon>Pseudonocardiaceae</taxon>
        <taxon>Actinocrispum</taxon>
    </lineage>
</organism>
<keyword evidence="2 5" id="KW-0238">DNA-binding</keyword>
<dbReference type="OrthoDB" id="5148120at2"/>
<proteinExistence type="predicted"/>
<feature type="domain" description="HTH marR-type" evidence="4">
    <location>
        <begin position="18"/>
        <end position="152"/>
    </location>
</feature>
<evidence type="ECO:0000256" key="2">
    <source>
        <dbReference type="ARBA" id="ARBA00023125"/>
    </source>
</evidence>
<evidence type="ECO:0000313" key="5">
    <source>
        <dbReference type="EMBL" id="TCO58497.1"/>
    </source>
</evidence>
<dbReference type="PANTHER" id="PTHR33164">
    <property type="entry name" value="TRANSCRIPTIONAL REGULATOR, MARR FAMILY"/>
    <property type="match status" value="1"/>
</dbReference>
<evidence type="ECO:0000259" key="4">
    <source>
        <dbReference type="PROSITE" id="PS50995"/>
    </source>
</evidence>
<dbReference type="EMBL" id="SLWS01000005">
    <property type="protein sequence ID" value="TCO58497.1"/>
    <property type="molecule type" value="Genomic_DNA"/>
</dbReference>
<dbReference type="GO" id="GO:0003677">
    <property type="term" value="F:DNA binding"/>
    <property type="evidence" value="ECO:0007669"/>
    <property type="project" value="UniProtKB-KW"/>
</dbReference>
<dbReference type="GO" id="GO:0003700">
    <property type="term" value="F:DNA-binding transcription factor activity"/>
    <property type="evidence" value="ECO:0007669"/>
    <property type="project" value="InterPro"/>
</dbReference>
<keyword evidence="6" id="KW-1185">Reference proteome</keyword>
<dbReference type="PROSITE" id="PS50995">
    <property type="entry name" value="HTH_MARR_2"/>
    <property type="match status" value="1"/>
</dbReference>